<dbReference type="PANTHER" id="PTHR17695:SF11">
    <property type="entry name" value="SMALL SUBUNIT PROCESSOME COMPONENT 20 HOMOLOG"/>
    <property type="match status" value="1"/>
</dbReference>
<keyword evidence="5" id="KW-1185">Reference proteome</keyword>
<dbReference type="EMBL" id="CDHN01000003">
    <property type="protein sequence ID" value="CEJ90459.1"/>
    <property type="molecule type" value="Genomic_DNA"/>
</dbReference>
<dbReference type="Proteomes" id="UP000039046">
    <property type="component" value="Unassembled WGS sequence"/>
</dbReference>
<evidence type="ECO:0000313" key="4">
    <source>
        <dbReference type="EMBL" id="CEJ90459.1"/>
    </source>
</evidence>
<reference evidence="4 5" key="1">
    <citation type="journal article" date="2015" name="Genome Announc.">
        <title>Draft Genome Sequence and Gene Annotation of the Entomopathogenic Fungus Verticillium hemipterigenum.</title>
        <authorList>
            <person name="Horn F."/>
            <person name="Habel A."/>
            <person name="Scharf D.H."/>
            <person name="Dworschak J."/>
            <person name="Brakhage A.A."/>
            <person name="Guthke R."/>
            <person name="Hertweck C."/>
            <person name="Linde J."/>
        </authorList>
    </citation>
    <scope>NUCLEOTIDE SEQUENCE [LARGE SCALE GENOMIC DNA]</scope>
</reference>
<gene>
    <name evidence="4" type="ORF">VHEMI06245</name>
</gene>
<dbReference type="InterPro" id="IPR016024">
    <property type="entry name" value="ARM-type_fold"/>
</dbReference>
<feature type="domain" description="U3 small nucleolar RNA-associated protein 20 N-terminal" evidence="2">
    <location>
        <begin position="900"/>
        <end position="1508"/>
    </location>
</feature>
<evidence type="ECO:0000259" key="3">
    <source>
        <dbReference type="Pfam" id="PF20416"/>
    </source>
</evidence>
<organism evidence="4 5">
    <name type="scientific">[Torrubiella] hemipterigena</name>
    <dbReference type="NCBI Taxonomy" id="1531966"/>
    <lineage>
        <taxon>Eukaryota</taxon>
        <taxon>Fungi</taxon>
        <taxon>Dikarya</taxon>
        <taxon>Ascomycota</taxon>
        <taxon>Pezizomycotina</taxon>
        <taxon>Sordariomycetes</taxon>
        <taxon>Hypocreomycetidae</taxon>
        <taxon>Hypocreales</taxon>
        <taxon>Clavicipitaceae</taxon>
        <taxon>Clavicipitaceae incertae sedis</taxon>
        <taxon>'Torrubiella' clade</taxon>
    </lineage>
</organism>
<sequence>MPTKNTGRIEKVRSRKNLTPHQKNHRWQSFSNKIALFSSLQPLRRVRRYDLDNEDLSATTSYFRNGLDKWSELNISKGFMDFRRKVSPLSDSLAQIVHFETKIMELLAEHISQQDKESLEPLLELLTAFAHDLGARFEKHYGQSLELIIAIAGKPQAVEVIEWTFGAVAFLFKYLSKLIVPNLQPTYDVVCVLMGKTRHAAHIARFAAEAMSFLIRKAAAPSHRESALAPLVNHIRSDIYSMVDDKQYSLYRDGIMTMFAEAVKGNEGTVHSAGPAILTTLIDSIPDTEKHLEEKLLWTDMVCGVLTSSIHHCRTETFEQYAESIQNKIDISLESLDKAQDPWAVVPLIKILGTMGSVRKGSRITDWPRLISQTVHCLGFPAKQSSDDLTSDQVNAIWGSVMVNVAMIWHNAPVDALISKMSALLQALTREPYMRWFIPFCAYFCELDSRRFGSLFRQDFQKFIASRWSDGPNEDTLCVLLPGMTENRAFPSAGEKDCLKIPQSWQDQIVSKFENLEISPFPERGPYNKDPQVWRDKCLPKYAALFRILEIASLHPSTNARIAELLLRKLKLALRPSESLASAEVHFIVSQGFHSYLGMSTATATLDRTLSPLLKAAVPRFARSLGFLQGYHQYTSKIGPEAAEVLPSSDSAVSWEEDSTIKSLVGNLWSSNHDIRLVTLQVLRNLGATSMSIIDLMIEVEEMPLSLESTRSIAMVLRKLTQQYVALEEKGWLSLGVPAFLFGMLTVKLSPVWDDAVECLKQIAESKDGERAVCEIGFQWLDVPSPRWTPKQPDSDTTSKFYSDFECTSINGLVKTANKIYEDSVHASDVMLAVFDDAQMLTDTFAEVSRGRALRVFNAIPSIAERRSRQFVPHFLSWAADDQSPEDIEEMDNSDEGATWSLQDRKALLGVFSQFGNPKVLYQHEKVYECLLQLMENGDIEVQKLVLKAILSWKQPGIKAYQENLEFLLDEARFKNELAVFLQNDELIKSEHRAELMPVLLRLLYGRTISRKGAASGRHGLQATRLAVIRNLSIEDMGEFLAIATGKLKDVRVGQETEAERETKFAEPLITVRKQLGFLNMISALISELGNNVSHYMDRVLNPVLYCLVFACRHLRETMDVDAEDNEQEKVSNHSLLRVVRSTGIKCLIALFQNAQTFHWDPYHDVIIEEVIAPRMDNLPAETTQGISGTMQLFSTWSVLPRAALFLAPHSTHLPEGVLPKLVDCIAIEKAKDEVRICSLEILRNLVKVAMAPAAESEFNEVIRAELLDTNVDKLLITVTKVLHEQVTSPAFLESCVETILAFAPIVSNLDNIQSVLTISSYLLNQPPRRVSPKTKGRILLVVEGFISSSQLAVEPKLLNDVYDTLSSLFGYFKDRENRQSLCRAITALSRQDAEVASIANYCADLNAFKEGRIEEPDYDRRLAAFTAISSAREMPLSPKQWLPLLHNMIFFIRVDEEFGILSSNSADGMRRLIQDTANSTVVENRTKLENYLKLILIPAIHAGARETSETVRRETLRVFGFLISTLPNWEPVADLNGLLQGRTDESTEPPFFFNILSPAVARQLEAMKTLETANEFQEMSSQSLAHFFIPLLEHFIFDRLDGSDDQGLGAQAINTIGCIAKSLQWNHYRTTFQRYISYIGSKPELQRQTVRLAAKFADALEASLTINSDTDDMNLDGDSTEQLRKQRLSVTVPKQDQLNPEILNSFLPTLLKYLHEKDESEVSFRVPVGVIVVKLLKMLPEDQMEQKLAGVLTDICHILRSKSVESRDMTRDTLVKIAVVLGSRYFGFILRELRSALTRGYQLHVLSYTMHSILLATIPIFTPGDLDHCLNDIVTVIMDDIFGVVGQEKDAEGYTSQTKEIKSSKSQDSMELVAKNASVKHLVDLVKPIQAMLMQKVDLKIVRKIDALMARISAGLLQNSAAESRDTLVFCYEVIQEVYASEKPEAEVVIDPRVRKYLVQRGAGKSGDRGKTAKHTHKLIRFAFDILRAMFKKYDSLRNPANIDGFLPILGDIFVGGEEEVKTAAFRLMTAIAKVSINGDDGKNIFKVAVKEATKSVSMSSSTETDLSQAAIKFLAVVLRDRKDIDIKQAAVDMLLVKLKEDFTEPLYRHVTFNFLRSVLERQIETATVYDILDHVGTVMVTNDDKDTRDLARGAFFQFVREYPQRKARWAKQLNFVVANLKYKREGGRISILEMLHLLLTKASNDFTQEIASTCFLPLFMVLANDESDKCCMAAGELLKEIFRKSDREHTQKFLALLRTWVEKDDSSPIIKLGLQVFGYYFETNEGAEKNQNDFKLILNKCQAILAEEPDDVDNELLTTTLNNIQLLTNLFPSRLLITENDAMWENVAKSVQNTSTGVRLPALRLISTYLADFAKNGAGVAPGQPIDGSYGLTLSIENMQEFVRRGFYALGGSEVDETVAAEASQILIFLGPRLPDLVAEDGEVALSDAEIAINEGVEDADGAQEDDAASTKEKDLGYVFRRLSHILRKETPPRASAFLCKVSAMEILETVCRRISDDRLRPALKVVLEPLSNLTDPSIPVPFSSDELFKTKYEGVKTRAQILMDSLQRKFGTAEYSKVLLEIREAVKARRQERSSKRKIEAIAQPEKYGRDKRKRFEKDKARRKVRSKEQKEMRNSYKRW</sequence>
<protein>
    <submittedName>
        <fullName evidence="4">Uncharacterized protein</fullName>
    </submittedName>
</protein>
<dbReference type="SUPFAM" id="SSF48371">
    <property type="entry name" value="ARM repeat"/>
    <property type="match status" value="3"/>
</dbReference>
<dbReference type="InterPro" id="IPR011430">
    <property type="entry name" value="UTP20_N"/>
</dbReference>
<evidence type="ECO:0000256" key="1">
    <source>
        <dbReference type="SAM" id="MobiDB-lite"/>
    </source>
</evidence>
<dbReference type="InterPro" id="IPR046523">
    <property type="entry name" value="UTP20_dom"/>
</dbReference>
<dbReference type="GO" id="GO:0030686">
    <property type="term" value="C:90S preribosome"/>
    <property type="evidence" value="ECO:0007669"/>
    <property type="project" value="TreeGrafter"/>
</dbReference>
<evidence type="ECO:0000259" key="2">
    <source>
        <dbReference type="Pfam" id="PF07539"/>
    </source>
</evidence>
<dbReference type="PANTHER" id="PTHR17695">
    <property type="entry name" value="SMALL SUBUNIT PROCESSOME COMPONENT 20 HOMOLOG"/>
    <property type="match status" value="1"/>
</dbReference>
<proteinExistence type="predicted"/>
<feature type="region of interest" description="Disordered" evidence="1">
    <location>
        <begin position="2596"/>
        <end position="2643"/>
    </location>
</feature>
<feature type="domain" description="U3 small nucleolar RNA-associated protein 20" evidence="3">
    <location>
        <begin position="1718"/>
        <end position="1936"/>
    </location>
</feature>
<name>A0A0A1T6M3_9HYPO</name>
<dbReference type="HOGENOM" id="CLU_000327_0_0_1"/>
<feature type="region of interest" description="Disordered" evidence="1">
    <location>
        <begin position="1"/>
        <end position="24"/>
    </location>
</feature>
<feature type="compositionally biased region" description="Basic residues" evidence="1">
    <location>
        <begin position="13"/>
        <end position="24"/>
    </location>
</feature>
<dbReference type="InterPro" id="IPR011989">
    <property type="entry name" value="ARM-like"/>
</dbReference>
<dbReference type="InterPro" id="IPR052575">
    <property type="entry name" value="SSU_processome_comp_20"/>
</dbReference>
<dbReference type="GO" id="GO:0032040">
    <property type="term" value="C:small-subunit processome"/>
    <property type="evidence" value="ECO:0007669"/>
    <property type="project" value="TreeGrafter"/>
</dbReference>
<accession>A0A0A1T6M3</accession>
<dbReference type="STRING" id="1531966.A0A0A1T6M3"/>
<dbReference type="OrthoDB" id="360653at2759"/>
<feature type="compositionally biased region" description="Basic and acidic residues" evidence="1">
    <location>
        <begin position="2630"/>
        <end position="2643"/>
    </location>
</feature>
<dbReference type="Pfam" id="PF20416">
    <property type="entry name" value="UTP20"/>
    <property type="match status" value="1"/>
</dbReference>
<evidence type="ECO:0000313" key="5">
    <source>
        <dbReference type="Proteomes" id="UP000039046"/>
    </source>
</evidence>
<dbReference type="Gene3D" id="1.25.10.10">
    <property type="entry name" value="Leucine-rich Repeat Variant"/>
    <property type="match status" value="2"/>
</dbReference>
<dbReference type="Pfam" id="PF07539">
    <property type="entry name" value="UTP20_N"/>
    <property type="match status" value="1"/>
</dbReference>